<gene>
    <name evidence="8" type="ORF">B456_005G231700</name>
    <name evidence="9" type="ORF">Gorai_017346</name>
</gene>
<dbReference type="PANTHER" id="PTHR33109:SF49">
    <property type="entry name" value="EPIDERMAL PATTERNING FACTOR-LIKE PROTEIN"/>
    <property type="match status" value="1"/>
</dbReference>
<sequence>MEHRKKITTIFITTLLLTVLGFSISVHSRELAGSSSPSPENLGLIAGTRRPGSLPASCDSKCKQCEPCMPVEVSVRAAELEENEYYPQVWQCMCQENIYPP</sequence>
<protein>
    <recommendedName>
        <fullName evidence="7">Epidermal patterning factor-like protein</fullName>
    </recommendedName>
</protein>
<dbReference type="Pfam" id="PF17181">
    <property type="entry name" value="EPF"/>
    <property type="match status" value="1"/>
</dbReference>
<dbReference type="EMBL" id="JABEZZ010000005">
    <property type="protein sequence ID" value="MBA0586611.1"/>
    <property type="molecule type" value="Genomic_DNA"/>
</dbReference>
<evidence type="ECO:0000256" key="5">
    <source>
        <dbReference type="ARBA" id="ARBA00022729"/>
    </source>
</evidence>
<evidence type="ECO:0000256" key="7">
    <source>
        <dbReference type="RuleBase" id="RU367102"/>
    </source>
</evidence>
<reference evidence="9 11" key="2">
    <citation type="journal article" date="2019" name="Genome Biol. Evol.">
        <title>Insights into the evolution of the New World diploid cottons (Gossypium, subgenus Houzingenia) based on genome sequencing.</title>
        <authorList>
            <person name="Grover C.E."/>
            <person name="Arick M.A. 2nd"/>
            <person name="Thrash A."/>
            <person name="Conover J.L."/>
            <person name="Sanders W.S."/>
            <person name="Peterson D.G."/>
            <person name="Frelichowski J.E."/>
            <person name="Scheffler J.A."/>
            <person name="Scheffler B.E."/>
            <person name="Wendel J.F."/>
        </authorList>
    </citation>
    <scope>NUCLEOTIDE SEQUENCE [LARGE SCALE GENOMIC DNA]</scope>
    <source>
        <strain evidence="9">8</strain>
        <tissue evidence="9">Leaf</tissue>
    </source>
</reference>
<evidence type="ECO:0000256" key="2">
    <source>
        <dbReference type="ARBA" id="ARBA00008127"/>
    </source>
</evidence>
<comment type="function">
    <text evidence="7">Controls stomatal patterning.</text>
</comment>
<dbReference type="SMR" id="A0A0D2RRY1"/>
<evidence type="ECO:0000313" key="8">
    <source>
        <dbReference type="EMBL" id="KJB32251.1"/>
    </source>
</evidence>
<reference evidence="8 10" key="1">
    <citation type="journal article" date="2012" name="Nature">
        <title>Repeated polyploidization of Gossypium genomes and the evolution of spinnable cotton fibres.</title>
        <authorList>
            <person name="Paterson A.H."/>
            <person name="Wendel J.F."/>
            <person name="Gundlach H."/>
            <person name="Guo H."/>
            <person name="Jenkins J."/>
            <person name="Jin D."/>
            <person name="Llewellyn D."/>
            <person name="Showmaker K.C."/>
            <person name="Shu S."/>
            <person name="Udall J."/>
            <person name="Yoo M.J."/>
            <person name="Byers R."/>
            <person name="Chen W."/>
            <person name="Doron-Faigenboim A."/>
            <person name="Duke M.V."/>
            <person name="Gong L."/>
            <person name="Grimwood J."/>
            <person name="Grover C."/>
            <person name="Grupp K."/>
            <person name="Hu G."/>
            <person name="Lee T.H."/>
            <person name="Li J."/>
            <person name="Lin L."/>
            <person name="Liu T."/>
            <person name="Marler B.S."/>
            <person name="Page J.T."/>
            <person name="Roberts A.W."/>
            <person name="Romanel E."/>
            <person name="Sanders W.S."/>
            <person name="Szadkowski E."/>
            <person name="Tan X."/>
            <person name="Tang H."/>
            <person name="Xu C."/>
            <person name="Wang J."/>
            <person name="Wang Z."/>
            <person name="Zhang D."/>
            <person name="Zhang L."/>
            <person name="Ashrafi H."/>
            <person name="Bedon F."/>
            <person name="Bowers J.E."/>
            <person name="Brubaker C.L."/>
            <person name="Chee P.W."/>
            <person name="Das S."/>
            <person name="Gingle A.R."/>
            <person name="Haigler C.H."/>
            <person name="Harker D."/>
            <person name="Hoffmann L.V."/>
            <person name="Hovav R."/>
            <person name="Jones D.C."/>
            <person name="Lemke C."/>
            <person name="Mansoor S."/>
            <person name="ur Rahman M."/>
            <person name="Rainville L.N."/>
            <person name="Rambani A."/>
            <person name="Reddy U.K."/>
            <person name="Rong J.K."/>
            <person name="Saranga Y."/>
            <person name="Scheffler B.E."/>
            <person name="Scheffler J.A."/>
            <person name="Stelly D.M."/>
            <person name="Triplett B.A."/>
            <person name="Van Deynze A."/>
            <person name="Vaslin M.F."/>
            <person name="Waghmare V.N."/>
            <person name="Walford S.A."/>
            <person name="Wright R.J."/>
            <person name="Zaki E.A."/>
            <person name="Zhang T."/>
            <person name="Dennis E.S."/>
            <person name="Mayer K.F."/>
            <person name="Peterson D.G."/>
            <person name="Rokhsar D.S."/>
            <person name="Wang X."/>
            <person name="Schmutz J."/>
        </authorList>
    </citation>
    <scope>NUCLEOTIDE SEQUENCE [LARGE SCALE GENOMIC DNA]</scope>
</reference>
<evidence type="ECO:0000313" key="9">
    <source>
        <dbReference type="EMBL" id="MBA0586611.1"/>
    </source>
</evidence>
<evidence type="ECO:0000256" key="4">
    <source>
        <dbReference type="ARBA" id="ARBA00022525"/>
    </source>
</evidence>
<keyword evidence="3 7" id="KW-0217">Developmental protein</keyword>
<dbReference type="Proteomes" id="UP000032304">
    <property type="component" value="Chromosome 5"/>
</dbReference>
<dbReference type="AlphaFoldDB" id="A0A0D2RRY1"/>
<evidence type="ECO:0000256" key="6">
    <source>
        <dbReference type="ARBA" id="ARBA00023157"/>
    </source>
</evidence>
<dbReference type="InterPro" id="IPR039455">
    <property type="entry name" value="EPFL"/>
</dbReference>
<comment type="subcellular location">
    <subcellularLocation>
        <location evidence="1 7">Secreted</location>
    </subcellularLocation>
</comment>
<keyword evidence="6" id="KW-1015">Disulfide bond</keyword>
<comment type="similarity">
    <text evidence="2 7">Belongs to the plant cysteine rich small secretory peptide family. Epidermal patterning factor subfamily.</text>
</comment>
<dbReference type="GO" id="GO:0010052">
    <property type="term" value="P:guard cell differentiation"/>
    <property type="evidence" value="ECO:0007669"/>
    <property type="project" value="UniProtKB-UniRule"/>
</dbReference>
<dbReference type="PANTHER" id="PTHR33109">
    <property type="entry name" value="EPIDERMAL PATTERNING FACTOR-LIKE PROTEIN 4"/>
    <property type="match status" value="1"/>
</dbReference>
<evidence type="ECO:0000256" key="1">
    <source>
        <dbReference type="ARBA" id="ARBA00004613"/>
    </source>
</evidence>
<keyword evidence="5" id="KW-0732">Signal</keyword>
<dbReference type="GO" id="GO:0005576">
    <property type="term" value="C:extracellular region"/>
    <property type="evidence" value="ECO:0007669"/>
    <property type="project" value="UniProtKB-SubCell"/>
</dbReference>
<dbReference type="OMA" id="MCQSNIF"/>
<evidence type="ECO:0000256" key="3">
    <source>
        <dbReference type="ARBA" id="ARBA00022473"/>
    </source>
</evidence>
<dbReference type="Gramene" id="KJB32251">
    <property type="protein sequence ID" value="KJB32251"/>
    <property type="gene ID" value="B456_005G231700"/>
</dbReference>
<name>A0A0D2RRY1_GOSRA</name>
<proteinExistence type="inferred from homology"/>
<dbReference type="STRING" id="29730.A0A0D2RRY1"/>
<evidence type="ECO:0000313" key="11">
    <source>
        <dbReference type="Proteomes" id="UP000593578"/>
    </source>
</evidence>
<dbReference type="EMBL" id="CM001744">
    <property type="protein sequence ID" value="KJB32251.1"/>
    <property type="molecule type" value="Genomic_DNA"/>
</dbReference>
<dbReference type="OrthoDB" id="1001825at2759"/>
<evidence type="ECO:0000313" key="10">
    <source>
        <dbReference type="Proteomes" id="UP000032304"/>
    </source>
</evidence>
<keyword evidence="10" id="KW-1185">Reference proteome</keyword>
<dbReference type="KEGG" id="gra:105795176"/>
<keyword evidence="4 7" id="KW-0964">Secreted</keyword>
<reference evidence="9" key="3">
    <citation type="submission" date="2020-04" db="EMBL/GenBank/DDBJ databases">
        <authorList>
            <person name="Grover C.E."/>
            <person name="Arick M.A. II"/>
            <person name="Thrash A."/>
            <person name="Conover J.L."/>
            <person name="Sanders W.S."/>
            <person name="Peterson D.G."/>
            <person name="Scheffler J.A."/>
            <person name="Scheffler B.E."/>
            <person name="Wendel J.F."/>
        </authorList>
    </citation>
    <scope>NUCLEOTIDE SEQUENCE</scope>
    <source>
        <strain evidence="9">8</strain>
        <tissue evidence="9">Leaf</tissue>
    </source>
</reference>
<accession>A0A0D2RRY1</accession>
<dbReference type="Proteomes" id="UP000593578">
    <property type="component" value="Unassembled WGS sequence"/>
</dbReference>
<organism evidence="8 10">
    <name type="scientific">Gossypium raimondii</name>
    <name type="common">Peruvian cotton</name>
    <name type="synonym">Gossypium klotzschianum subsp. raimondii</name>
    <dbReference type="NCBI Taxonomy" id="29730"/>
    <lineage>
        <taxon>Eukaryota</taxon>
        <taxon>Viridiplantae</taxon>
        <taxon>Streptophyta</taxon>
        <taxon>Embryophyta</taxon>
        <taxon>Tracheophyta</taxon>
        <taxon>Spermatophyta</taxon>
        <taxon>Magnoliopsida</taxon>
        <taxon>eudicotyledons</taxon>
        <taxon>Gunneridae</taxon>
        <taxon>Pentapetalae</taxon>
        <taxon>rosids</taxon>
        <taxon>malvids</taxon>
        <taxon>Malvales</taxon>
        <taxon>Malvaceae</taxon>
        <taxon>Malvoideae</taxon>
        <taxon>Gossypium</taxon>
    </lineage>
</organism>
<dbReference type="eggNOG" id="ENOG502S706">
    <property type="taxonomic scope" value="Eukaryota"/>
</dbReference>